<dbReference type="InterPro" id="IPR023213">
    <property type="entry name" value="CAT-like_dom_sf"/>
</dbReference>
<keyword evidence="5" id="KW-1185">Reference proteome</keyword>
<dbReference type="Proteomes" id="UP000663760">
    <property type="component" value="Chromosome 10"/>
</dbReference>
<dbReference type="FunFam" id="3.30.559.10:FF:000008">
    <property type="entry name" value="Tryptamine hydroxycinnamoyl transferase"/>
    <property type="match status" value="1"/>
</dbReference>
<evidence type="ECO:0000256" key="3">
    <source>
        <dbReference type="ARBA" id="ARBA00023315"/>
    </source>
</evidence>
<dbReference type="OrthoDB" id="671439at2759"/>
<dbReference type="PANTHER" id="PTHR31642:SF13">
    <property type="entry name" value="AGMATINE HYDROXYCINNAMOYLTRANSFERASE 1"/>
    <property type="match status" value="1"/>
</dbReference>
<evidence type="ECO:0000256" key="1">
    <source>
        <dbReference type="ARBA" id="ARBA00009861"/>
    </source>
</evidence>
<reference evidence="4" key="1">
    <citation type="submission" date="2020-02" db="EMBL/GenBank/DDBJ databases">
        <authorList>
            <person name="Scholz U."/>
            <person name="Mascher M."/>
            <person name="Fiebig A."/>
        </authorList>
    </citation>
    <scope>NUCLEOTIDE SEQUENCE</scope>
</reference>
<proteinExistence type="inferred from homology"/>
<keyword evidence="2" id="KW-0808">Transferase</keyword>
<dbReference type="Gene3D" id="3.30.559.10">
    <property type="entry name" value="Chloramphenicol acetyltransferase-like domain"/>
    <property type="match status" value="2"/>
</dbReference>
<evidence type="ECO:0000256" key="2">
    <source>
        <dbReference type="ARBA" id="ARBA00022679"/>
    </source>
</evidence>
<name>A0A7I8L438_SPIIN</name>
<dbReference type="PANTHER" id="PTHR31642">
    <property type="entry name" value="TRICHOTHECENE 3-O-ACETYLTRANSFERASE"/>
    <property type="match status" value="1"/>
</dbReference>
<accession>A0A7I8L438</accession>
<evidence type="ECO:0000313" key="5">
    <source>
        <dbReference type="Proteomes" id="UP000663760"/>
    </source>
</evidence>
<dbReference type="AlphaFoldDB" id="A0A7I8L438"/>
<evidence type="ECO:0000313" key="4">
    <source>
        <dbReference type="EMBL" id="CAA7404045.1"/>
    </source>
</evidence>
<keyword evidence="3" id="KW-0012">Acyltransferase</keyword>
<dbReference type="EMBL" id="LR746273">
    <property type="protein sequence ID" value="CAA7404045.1"/>
    <property type="molecule type" value="Genomic_DNA"/>
</dbReference>
<dbReference type="Pfam" id="PF02458">
    <property type="entry name" value="Transferase"/>
    <property type="match status" value="1"/>
</dbReference>
<dbReference type="GO" id="GO:0016747">
    <property type="term" value="F:acyltransferase activity, transferring groups other than amino-acyl groups"/>
    <property type="evidence" value="ECO:0007669"/>
    <property type="project" value="UniProtKB-ARBA"/>
</dbReference>
<dbReference type="InterPro" id="IPR050317">
    <property type="entry name" value="Plant_Fungal_Acyltransferase"/>
</dbReference>
<sequence>MTIKLRIESEKLVKSSEEKGRRPVGEQVQLSVFDTVTYNTFFPIIFTFRAPSVCNRAIELGLRLALAEYPEWAGRMAPGGVATILLNDGGVRLVEAACDAPLSFAVPRVPTPDLLHLHGARAYGGAAEQDDDRPLLHVQLTRFSCGGLAVGLTASHIVADGCAACSFWITWGRAARGLAVPPRAVLGRGIFPVRSPPRVEFEHRGVEYSATPPAPATATAVQWEGVIDDIVLEKVHFPVEFLRKLRAEASFPDLQRPHSTFETLVAHLWRTVTKARGVEEEVETHLRISVNGRRRMNPPVPDEYLGNLVLWAFPAATAGELLRRPLHHAAALIREAVARVDDRYFRSFIDFSEQMKAAPPGERSTPTAEMENRVLSPHLEVDSWLRFPFYDVDFGSGGPDLFTPTWSPYEGFLVLLPSAAGDCGVDVLVPLLRERMPIFKEICYTLEAN</sequence>
<gene>
    <name evidence="4" type="ORF">SI8410_10014723</name>
</gene>
<comment type="similarity">
    <text evidence="1">Belongs to the plant acyltransferase family.</text>
</comment>
<organism evidence="4 5">
    <name type="scientific">Spirodela intermedia</name>
    <name type="common">Intermediate duckweed</name>
    <dbReference type="NCBI Taxonomy" id="51605"/>
    <lineage>
        <taxon>Eukaryota</taxon>
        <taxon>Viridiplantae</taxon>
        <taxon>Streptophyta</taxon>
        <taxon>Embryophyta</taxon>
        <taxon>Tracheophyta</taxon>
        <taxon>Spermatophyta</taxon>
        <taxon>Magnoliopsida</taxon>
        <taxon>Liliopsida</taxon>
        <taxon>Araceae</taxon>
        <taxon>Lemnoideae</taxon>
        <taxon>Spirodela</taxon>
    </lineage>
</organism>
<protein>
    <submittedName>
        <fullName evidence="4">Uncharacterized protein</fullName>
    </submittedName>
</protein>